<dbReference type="PANTHER" id="PTHR19278:SF9">
    <property type="entry name" value="URIDINE 5'-MONOPHOSPHATE SYNTHASE"/>
    <property type="match status" value="1"/>
</dbReference>
<dbReference type="GO" id="GO:0044205">
    <property type="term" value="P:'de novo' UMP biosynthetic process"/>
    <property type="evidence" value="ECO:0007669"/>
    <property type="project" value="UniProtKB-UniRule"/>
</dbReference>
<dbReference type="GO" id="GO:0004588">
    <property type="term" value="F:orotate phosphoribosyltransferase activity"/>
    <property type="evidence" value="ECO:0007669"/>
    <property type="project" value="UniProtKB-UniRule"/>
</dbReference>
<comment type="subunit">
    <text evidence="6">Homodimer.</text>
</comment>
<evidence type="ECO:0000256" key="1">
    <source>
        <dbReference type="ARBA" id="ARBA00004889"/>
    </source>
</evidence>
<feature type="binding site" description="in other chain" evidence="6">
    <location>
        <begin position="123"/>
        <end position="131"/>
    </location>
    <ligand>
        <name>5-phospho-alpha-D-ribose 1-diphosphate</name>
        <dbReference type="ChEBI" id="CHEBI:58017"/>
        <note>ligand shared between dimeric partners</note>
    </ligand>
</feature>
<comment type="caution">
    <text evidence="6">Lacks conserved residue(s) required for the propagation of feature annotation.</text>
</comment>
<dbReference type="InterPro" id="IPR029057">
    <property type="entry name" value="PRTase-like"/>
</dbReference>
<keyword evidence="6" id="KW-0460">Magnesium</keyword>
<proteinExistence type="inferred from homology"/>
<feature type="binding site" evidence="6">
    <location>
        <position position="97"/>
    </location>
    <ligand>
        <name>5-phospho-alpha-D-ribose 1-diphosphate</name>
        <dbReference type="ChEBI" id="CHEBI:58017"/>
        <note>ligand shared between dimeric partners</note>
    </ligand>
</feature>
<organism evidence="8 9">
    <name type="scientific">Limosilactobacillus mucosae</name>
    <name type="common">Lactobacillus mucosae</name>
    <dbReference type="NCBI Taxonomy" id="97478"/>
    <lineage>
        <taxon>Bacteria</taxon>
        <taxon>Bacillati</taxon>
        <taxon>Bacillota</taxon>
        <taxon>Bacilli</taxon>
        <taxon>Lactobacillales</taxon>
        <taxon>Lactobacillaceae</taxon>
        <taxon>Limosilactobacillus</taxon>
    </lineage>
</organism>
<keyword evidence="4 6" id="KW-0808">Transferase</keyword>
<reference evidence="8" key="1">
    <citation type="submission" date="2023-01" db="EMBL/GenBank/DDBJ databases">
        <title>Genome analysis of 13 Lactobacillus isolated from gut of wild boar.</title>
        <authorList>
            <person name="Papp P."/>
            <person name="Libisch B."/>
            <person name="Nagy T."/>
            <person name="Olasz F."/>
        </authorList>
    </citation>
    <scope>NUCLEOTIDE SEQUENCE</scope>
    <source>
        <strain evidence="8">F146</strain>
    </source>
</reference>
<comment type="pathway">
    <text evidence="1 6">Pyrimidine metabolism; UMP biosynthesis via de novo pathway; UMP from orotate: step 1/2.</text>
</comment>
<accession>A0AAJ1HTR9</accession>
<name>A0AAJ1HTR9_LIMMU</name>
<evidence type="ECO:0000259" key="7">
    <source>
        <dbReference type="Pfam" id="PF00156"/>
    </source>
</evidence>
<comment type="similarity">
    <text evidence="6">Belongs to the purine/pyrimidine phosphoribosyltransferase family. PyrE subfamily.</text>
</comment>
<dbReference type="GO" id="GO:0000287">
    <property type="term" value="F:magnesium ion binding"/>
    <property type="evidence" value="ECO:0007669"/>
    <property type="project" value="UniProtKB-UniRule"/>
</dbReference>
<feature type="binding site" evidence="6">
    <location>
        <position position="103"/>
    </location>
    <ligand>
        <name>5-phospho-alpha-D-ribose 1-diphosphate</name>
        <dbReference type="ChEBI" id="CHEBI:58017"/>
        <note>ligand shared between dimeric partners</note>
    </ligand>
</feature>
<protein>
    <recommendedName>
        <fullName evidence="2 6">Orotate phosphoribosyltransferase</fullName>
        <shortName evidence="6">OPRT</shortName>
        <shortName evidence="6">OPRTase</shortName>
        <ecNumber evidence="2 6">2.4.2.10</ecNumber>
    </recommendedName>
</protein>
<evidence type="ECO:0000256" key="6">
    <source>
        <dbReference type="HAMAP-Rule" id="MF_01208"/>
    </source>
</evidence>
<keyword evidence="5 6" id="KW-0665">Pyrimidine biosynthesis</keyword>
<comment type="function">
    <text evidence="6">Catalyzes the transfer of a ribosyl phosphate group from 5-phosphoribose 1-diphosphate to orotate, leading to the formation of orotidine monophosphate (OMP).</text>
</comment>
<feature type="binding site" evidence="6">
    <location>
        <position position="127"/>
    </location>
    <ligand>
        <name>orotate</name>
        <dbReference type="ChEBI" id="CHEBI:30839"/>
    </ligand>
</feature>
<dbReference type="NCBIfam" id="TIGR00336">
    <property type="entry name" value="pyrE"/>
    <property type="match status" value="1"/>
</dbReference>
<comment type="catalytic activity">
    <reaction evidence="6">
        <text>orotidine 5'-phosphate + diphosphate = orotate + 5-phospho-alpha-D-ribose 1-diphosphate</text>
        <dbReference type="Rhea" id="RHEA:10380"/>
        <dbReference type="ChEBI" id="CHEBI:30839"/>
        <dbReference type="ChEBI" id="CHEBI:33019"/>
        <dbReference type="ChEBI" id="CHEBI:57538"/>
        <dbReference type="ChEBI" id="CHEBI:58017"/>
        <dbReference type="EC" id="2.4.2.10"/>
    </reaction>
</comment>
<dbReference type="AlphaFoldDB" id="A0AAJ1HTR9"/>
<dbReference type="EC" id="2.4.2.10" evidence="2 6"/>
<evidence type="ECO:0000256" key="4">
    <source>
        <dbReference type="ARBA" id="ARBA00022679"/>
    </source>
</evidence>
<dbReference type="RefSeq" id="WP_272208755.1">
    <property type="nucleotide sequence ID" value="NZ_JAQOMV010000011.1"/>
</dbReference>
<dbReference type="Pfam" id="PF00156">
    <property type="entry name" value="Pribosyltran"/>
    <property type="match status" value="1"/>
</dbReference>
<evidence type="ECO:0000256" key="3">
    <source>
        <dbReference type="ARBA" id="ARBA00022676"/>
    </source>
</evidence>
<dbReference type="InterPro" id="IPR004467">
    <property type="entry name" value="Or_phspho_trans_dom"/>
</dbReference>
<evidence type="ECO:0000313" key="8">
    <source>
        <dbReference type="EMBL" id="MDC2829550.1"/>
    </source>
</evidence>
<feature type="binding site" evidence="6">
    <location>
        <position position="101"/>
    </location>
    <ligand>
        <name>5-phospho-alpha-D-ribose 1-diphosphate</name>
        <dbReference type="ChEBI" id="CHEBI:58017"/>
        <note>ligand shared between dimeric partners</note>
    </ligand>
</feature>
<dbReference type="InterPro" id="IPR023031">
    <property type="entry name" value="OPRT"/>
</dbReference>
<dbReference type="CDD" id="cd06223">
    <property type="entry name" value="PRTases_typeI"/>
    <property type="match status" value="1"/>
</dbReference>
<evidence type="ECO:0000256" key="5">
    <source>
        <dbReference type="ARBA" id="ARBA00022975"/>
    </source>
</evidence>
<dbReference type="GO" id="GO:0019856">
    <property type="term" value="P:pyrimidine nucleobase biosynthetic process"/>
    <property type="evidence" value="ECO:0007669"/>
    <property type="project" value="TreeGrafter"/>
</dbReference>
<feature type="domain" description="Phosphoribosyltransferase" evidence="7">
    <location>
        <begin position="53"/>
        <end position="153"/>
    </location>
</feature>
<dbReference type="SUPFAM" id="SSF53271">
    <property type="entry name" value="PRTase-like"/>
    <property type="match status" value="1"/>
</dbReference>
<evidence type="ECO:0000313" key="9">
    <source>
        <dbReference type="Proteomes" id="UP001220670"/>
    </source>
</evidence>
<evidence type="ECO:0000256" key="2">
    <source>
        <dbReference type="ARBA" id="ARBA00011971"/>
    </source>
</evidence>
<comment type="caution">
    <text evidence="8">The sequence shown here is derived from an EMBL/GenBank/DDBJ whole genome shotgun (WGS) entry which is preliminary data.</text>
</comment>
<dbReference type="PANTHER" id="PTHR19278">
    <property type="entry name" value="OROTATE PHOSPHORIBOSYLTRANSFERASE"/>
    <property type="match status" value="1"/>
</dbReference>
<dbReference type="HAMAP" id="MF_01208">
    <property type="entry name" value="PyrE"/>
    <property type="match status" value="1"/>
</dbReference>
<comment type="cofactor">
    <cofactor evidence="6">
        <name>Mg(2+)</name>
        <dbReference type="ChEBI" id="CHEBI:18420"/>
    </cofactor>
</comment>
<dbReference type="InterPro" id="IPR000836">
    <property type="entry name" value="PRTase_dom"/>
</dbReference>
<keyword evidence="3 6" id="KW-0328">Glycosyltransferase</keyword>
<sequence length="217" mass="24028">MSTQAEIVAKDLLDIQAITLSPDKPFTWASGLHSPIYTDNRLTISYPAVRRNIYEGMVQLINEHFQDVDVIAGTATAGIPHAAWVAEKMGLPMIYVRSKPKDHGQGKQTEGVLYEGQRVVVIDDLISTGGSVLKAVKAVEKEGADVVGVVSVFTYELPAADDNFQQFGIPYYSVTNYTTLIETAEKTDLIDRNQMKDLHEWRKDPAAWSARRKCGLS</sequence>
<dbReference type="Gene3D" id="3.40.50.2020">
    <property type="match status" value="1"/>
</dbReference>
<dbReference type="Proteomes" id="UP001220670">
    <property type="component" value="Unassembled WGS sequence"/>
</dbReference>
<dbReference type="EMBL" id="JAQONE010000021">
    <property type="protein sequence ID" value="MDC2829550.1"/>
    <property type="molecule type" value="Genomic_DNA"/>
</dbReference>
<gene>
    <name evidence="6 8" type="primary">pyrE</name>
    <name evidence="8" type="ORF">PO250_04425</name>
</gene>